<evidence type="ECO:0000313" key="4">
    <source>
        <dbReference type="Proteomes" id="UP000242258"/>
    </source>
</evidence>
<comment type="similarity">
    <text evidence="1">Belongs to the CIA30 family.</text>
</comment>
<feature type="domain" description="NADH:ubiquinone oxidoreductase intermediate-associated protein 30" evidence="2">
    <location>
        <begin position="2"/>
        <end position="117"/>
    </location>
</feature>
<evidence type="ECO:0000259" key="2">
    <source>
        <dbReference type="Pfam" id="PF08547"/>
    </source>
</evidence>
<evidence type="ECO:0000313" key="3">
    <source>
        <dbReference type="EMBL" id="OEY69648.1"/>
    </source>
</evidence>
<proteinExistence type="inferred from homology"/>
<dbReference type="EMBL" id="MKEK01000001">
    <property type="protein sequence ID" value="OEY69648.1"/>
    <property type="molecule type" value="Genomic_DNA"/>
</dbReference>
<dbReference type="AlphaFoldDB" id="A0A1E7Q6H9"/>
<keyword evidence="4" id="KW-1185">Reference proteome</keyword>
<reference evidence="4" key="1">
    <citation type="submission" date="2016-09" db="EMBL/GenBank/DDBJ databases">
        <authorList>
            <person name="Wan X."/>
            <person name="Hou S."/>
        </authorList>
    </citation>
    <scope>NUCLEOTIDE SEQUENCE [LARGE SCALE GENOMIC DNA]</scope>
    <source>
        <strain evidence="4">KH87</strain>
    </source>
</reference>
<dbReference type="STRING" id="1628148.BI198_08825"/>
<organism evidence="3 4">
    <name type="scientific">Rheinheimera salexigens</name>
    <dbReference type="NCBI Taxonomy" id="1628148"/>
    <lineage>
        <taxon>Bacteria</taxon>
        <taxon>Pseudomonadati</taxon>
        <taxon>Pseudomonadota</taxon>
        <taxon>Gammaproteobacteria</taxon>
        <taxon>Chromatiales</taxon>
        <taxon>Chromatiaceae</taxon>
        <taxon>Rheinheimera</taxon>
    </lineage>
</organism>
<dbReference type="InterPro" id="IPR013857">
    <property type="entry name" value="NADH-UbQ_OxRdtase-assoc_prot30"/>
</dbReference>
<name>A0A1E7Q6H9_9GAMM</name>
<protein>
    <recommendedName>
        <fullName evidence="2">NADH:ubiquinone oxidoreductase intermediate-associated protein 30 domain-containing protein</fullName>
    </recommendedName>
</protein>
<gene>
    <name evidence="3" type="ORF">BI198_08825</name>
</gene>
<sequence length="124" mass="13741">MEFFGDLSLDNNGGFSSVEFSLVNALPEHTFQQLRLTVAGDGRRYQLKLKPANLPNGVAFAAGFDTTDNQTFQFTLSDFSPRYRGRQVTGLAPLRFADINQISIMLADKTAAAFNIKLFSIQID</sequence>
<dbReference type="Pfam" id="PF08547">
    <property type="entry name" value="CIA30"/>
    <property type="match status" value="1"/>
</dbReference>
<accession>A0A1E7Q6H9</accession>
<dbReference type="Proteomes" id="UP000242258">
    <property type="component" value="Unassembled WGS sequence"/>
</dbReference>
<dbReference type="OrthoDB" id="442188at2"/>
<dbReference type="InterPro" id="IPR008979">
    <property type="entry name" value="Galactose-bd-like_sf"/>
</dbReference>
<evidence type="ECO:0000256" key="1">
    <source>
        <dbReference type="ARBA" id="ARBA00007884"/>
    </source>
</evidence>
<dbReference type="InterPro" id="IPR039131">
    <property type="entry name" value="NDUFAF1"/>
</dbReference>
<comment type="caution">
    <text evidence="3">The sequence shown here is derived from an EMBL/GenBank/DDBJ whole genome shotgun (WGS) entry which is preliminary data.</text>
</comment>
<dbReference type="PANTHER" id="PTHR13194:SF19">
    <property type="entry name" value="NAD(P)-BINDING ROSSMANN-FOLD SUPERFAMILY PROTEIN"/>
    <property type="match status" value="1"/>
</dbReference>
<dbReference type="RefSeq" id="WP_070049218.1">
    <property type="nucleotide sequence ID" value="NZ_CBCSDO010000004.1"/>
</dbReference>
<dbReference type="SUPFAM" id="SSF49785">
    <property type="entry name" value="Galactose-binding domain-like"/>
    <property type="match status" value="1"/>
</dbReference>
<dbReference type="PANTHER" id="PTHR13194">
    <property type="entry name" value="COMPLEX I INTERMEDIATE-ASSOCIATED PROTEIN 30"/>
    <property type="match status" value="1"/>
</dbReference>